<protein>
    <recommendedName>
        <fullName evidence="1">DDE domain-containing protein</fullName>
    </recommendedName>
</protein>
<dbReference type="OrthoDB" id="7730178at2"/>
<evidence type="ECO:0000313" key="3">
    <source>
        <dbReference type="Proteomes" id="UP000244446"/>
    </source>
</evidence>
<accession>A0A2T7G5Y7</accession>
<evidence type="ECO:0000259" key="1">
    <source>
        <dbReference type="Pfam" id="PF13610"/>
    </source>
</evidence>
<dbReference type="Pfam" id="PF13610">
    <property type="entry name" value="DDE_Tnp_IS240"/>
    <property type="match status" value="1"/>
</dbReference>
<dbReference type="InterPro" id="IPR032874">
    <property type="entry name" value="DDE_dom"/>
</dbReference>
<proteinExistence type="predicted"/>
<dbReference type="Proteomes" id="UP000244446">
    <property type="component" value="Unassembled WGS sequence"/>
</dbReference>
<evidence type="ECO:0000313" key="2">
    <source>
        <dbReference type="EMBL" id="PVA09831.1"/>
    </source>
</evidence>
<name>A0A2T7G5Y7_9RHOB</name>
<dbReference type="AlphaFoldDB" id="A0A2T7G5Y7"/>
<reference evidence="2 3" key="1">
    <citation type="submission" date="2018-04" db="EMBL/GenBank/DDBJ databases">
        <title>Pelagivirga bohaiensis gen. nov., sp. nov., a bacterium isolated from the Bohai Sea.</title>
        <authorList>
            <person name="Ji X."/>
        </authorList>
    </citation>
    <scope>NUCLEOTIDE SEQUENCE [LARGE SCALE GENOMIC DNA]</scope>
    <source>
        <strain evidence="2 3">BH-SD19</strain>
    </source>
</reference>
<feature type="domain" description="DDE" evidence="1">
    <location>
        <begin position="13"/>
        <end position="67"/>
    </location>
</feature>
<comment type="caution">
    <text evidence="2">The sequence shown here is derived from an EMBL/GenBank/DDBJ whole genome shotgun (WGS) entry which is preliminary data.</text>
</comment>
<sequence length="71" mass="8627">MCEINHRHDPYFDSIRHIDRKWRNNLIESDHVALKMLLRYCQGFRSLRSANATLWGIEKVRNIRRAHVHCK</sequence>
<gene>
    <name evidence="2" type="ORF">DC366_11995</name>
</gene>
<organism evidence="2 3">
    <name type="scientific">Pelagivirga sediminicola</name>
    <dbReference type="NCBI Taxonomy" id="2170575"/>
    <lineage>
        <taxon>Bacteria</taxon>
        <taxon>Pseudomonadati</taxon>
        <taxon>Pseudomonadota</taxon>
        <taxon>Alphaproteobacteria</taxon>
        <taxon>Rhodobacterales</taxon>
        <taxon>Paracoccaceae</taxon>
        <taxon>Pelagivirga</taxon>
    </lineage>
</organism>
<keyword evidence="3" id="KW-1185">Reference proteome</keyword>
<dbReference type="EMBL" id="QCYH01000006">
    <property type="protein sequence ID" value="PVA09831.1"/>
    <property type="molecule type" value="Genomic_DNA"/>
</dbReference>